<evidence type="ECO:0000313" key="3">
    <source>
        <dbReference type="Proteomes" id="UP000743370"/>
    </source>
</evidence>
<feature type="compositionally biased region" description="Acidic residues" evidence="1">
    <location>
        <begin position="265"/>
        <end position="277"/>
    </location>
</feature>
<reference evidence="2 3" key="1">
    <citation type="submission" date="2020-05" db="EMBL/GenBank/DDBJ databases">
        <title>Vigna angularis (adzuki bean) Var. LongXiaoDou No. 4 denovo assembly.</title>
        <authorList>
            <person name="Xiang H."/>
        </authorList>
    </citation>
    <scope>NUCLEOTIDE SEQUENCE [LARGE SCALE GENOMIC DNA]</scope>
    <source>
        <tissue evidence="2">Leaf</tissue>
    </source>
</reference>
<feature type="region of interest" description="Disordered" evidence="1">
    <location>
        <begin position="251"/>
        <end position="277"/>
    </location>
</feature>
<dbReference type="EMBL" id="JABFOF010000009">
    <property type="protein sequence ID" value="KAG2380738.1"/>
    <property type="molecule type" value="Genomic_DNA"/>
</dbReference>
<protein>
    <recommendedName>
        <fullName evidence="4">Aminotransferase-like plant mobile domain-containing protein</fullName>
    </recommendedName>
</protein>
<proteinExistence type="predicted"/>
<evidence type="ECO:0000256" key="1">
    <source>
        <dbReference type="SAM" id="MobiDB-lite"/>
    </source>
</evidence>
<feature type="compositionally biased region" description="Gly residues" evidence="1">
    <location>
        <begin position="254"/>
        <end position="264"/>
    </location>
</feature>
<comment type="caution">
    <text evidence="2">The sequence shown here is derived from an EMBL/GenBank/DDBJ whole genome shotgun (WGS) entry which is preliminary data.</text>
</comment>
<accession>A0A8T0JR71</accession>
<sequence length="364" mass="40073">MSLSSIGIVPSRYRGPMAAQKGNWRLRTSMDSSTIVEMNRLLGKGHVEHIRMTPFRWCLHILSPLEDQNIEVDVTVCVHTIGAPVYIKKIMSRLIAQSLSLSGNVVVLQAWAVERLSLHGHASHGRFPCILRWFPYNSRTKKIEHIFQTGDLNLEWYVSKQDLQLPKICAAFHMDDGGMGEGSLTERCMVEEADDESSDDGTWEVDAEERMRKNNQNIITLNAKIGVLTRELIEICQTPIFNEEVACGNDEEVGGGGHEAPAGGGDEEGDGGFDEEAVGGAAEDHAGAFNEQLGDDEPAYEDEKVSASHHPSVCIEIDDDGDDDEGEVVPLAIPPLRSFVGDLTTTVDVDQLYYAVSVRDSVHK</sequence>
<gene>
    <name evidence="2" type="ORF">HKW66_Vig0201100</name>
</gene>
<evidence type="ECO:0008006" key="4">
    <source>
        <dbReference type="Google" id="ProtNLM"/>
    </source>
</evidence>
<dbReference type="AlphaFoldDB" id="A0A8T0JR71"/>
<organism evidence="2 3">
    <name type="scientific">Phaseolus angularis</name>
    <name type="common">Azuki bean</name>
    <name type="synonym">Vigna angularis</name>
    <dbReference type="NCBI Taxonomy" id="3914"/>
    <lineage>
        <taxon>Eukaryota</taxon>
        <taxon>Viridiplantae</taxon>
        <taxon>Streptophyta</taxon>
        <taxon>Embryophyta</taxon>
        <taxon>Tracheophyta</taxon>
        <taxon>Spermatophyta</taxon>
        <taxon>Magnoliopsida</taxon>
        <taxon>eudicotyledons</taxon>
        <taxon>Gunneridae</taxon>
        <taxon>Pentapetalae</taxon>
        <taxon>rosids</taxon>
        <taxon>fabids</taxon>
        <taxon>Fabales</taxon>
        <taxon>Fabaceae</taxon>
        <taxon>Papilionoideae</taxon>
        <taxon>50 kb inversion clade</taxon>
        <taxon>NPAAA clade</taxon>
        <taxon>indigoferoid/millettioid clade</taxon>
        <taxon>Phaseoleae</taxon>
        <taxon>Vigna</taxon>
    </lineage>
</organism>
<evidence type="ECO:0000313" key="2">
    <source>
        <dbReference type="EMBL" id="KAG2380738.1"/>
    </source>
</evidence>
<name>A0A8T0JR71_PHAAN</name>
<dbReference type="Proteomes" id="UP000743370">
    <property type="component" value="Unassembled WGS sequence"/>
</dbReference>